<organism evidence="12">
    <name type="scientific">Candidatus Kentrum sp. FM</name>
    <dbReference type="NCBI Taxonomy" id="2126340"/>
    <lineage>
        <taxon>Bacteria</taxon>
        <taxon>Pseudomonadati</taxon>
        <taxon>Pseudomonadota</taxon>
        <taxon>Gammaproteobacteria</taxon>
        <taxon>Candidatus Kentrum</taxon>
    </lineage>
</organism>
<evidence type="ECO:0000313" key="12">
    <source>
        <dbReference type="EMBL" id="VFK11023.1"/>
    </source>
</evidence>
<evidence type="ECO:0000256" key="3">
    <source>
        <dbReference type="ARBA" id="ARBA00022519"/>
    </source>
</evidence>
<evidence type="ECO:0000256" key="6">
    <source>
        <dbReference type="ARBA" id="ARBA00023136"/>
    </source>
</evidence>
<keyword evidence="4 8" id="KW-0812">Transmembrane</keyword>
<evidence type="ECO:0000256" key="4">
    <source>
        <dbReference type="ARBA" id="ARBA00022692"/>
    </source>
</evidence>
<dbReference type="InterPro" id="IPR051800">
    <property type="entry name" value="PqiA-PqiB_transport"/>
</dbReference>
<gene>
    <name evidence="11" type="ORF">BECKFM1743A_GA0114220_101562</name>
    <name evidence="12" type="ORF">BECKFM1743B_GA0114221_101642</name>
    <name evidence="10" type="ORF">BECKFM1743C_GA0114222_1006711</name>
</gene>
<dbReference type="EMBL" id="CAADFL010000164">
    <property type="protein sequence ID" value="VFK11023.1"/>
    <property type="molecule type" value="Genomic_DNA"/>
</dbReference>
<dbReference type="EMBL" id="CAADFA010000067">
    <property type="protein sequence ID" value="VFJ49147.1"/>
    <property type="molecule type" value="Genomic_DNA"/>
</dbReference>
<feature type="region of interest" description="Disordered" evidence="7">
    <location>
        <begin position="1"/>
        <end position="21"/>
    </location>
</feature>
<keyword evidence="6 8" id="KW-0472">Membrane</keyword>
<evidence type="ECO:0000256" key="2">
    <source>
        <dbReference type="ARBA" id="ARBA00022475"/>
    </source>
</evidence>
<reference evidence="12" key="1">
    <citation type="submission" date="2019-02" db="EMBL/GenBank/DDBJ databases">
        <authorList>
            <person name="Gruber-Vodicka R. H."/>
            <person name="Seah K. B. B."/>
        </authorList>
    </citation>
    <scope>NUCLEOTIDE SEQUENCE</scope>
    <source>
        <strain evidence="11">BECK_BZ163</strain>
        <strain evidence="12">BECK_BZ164</strain>
        <strain evidence="10">BECK_BZ165</strain>
    </source>
</reference>
<proteinExistence type="predicted"/>
<accession>A0A450W1U6</accession>
<dbReference type="GO" id="GO:0005886">
    <property type="term" value="C:plasma membrane"/>
    <property type="evidence" value="ECO:0007669"/>
    <property type="project" value="UniProtKB-SubCell"/>
</dbReference>
<evidence type="ECO:0000256" key="1">
    <source>
        <dbReference type="ARBA" id="ARBA00004533"/>
    </source>
</evidence>
<dbReference type="EMBL" id="CAADEZ010000156">
    <property type="protein sequence ID" value="VFJ55823.1"/>
    <property type="molecule type" value="Genomic_DNA"/>
</dbReference>
<dbReference type="Pfam" id="PF02470">
    <property type="entry name" value="MlaD"/>
    <property type="match status" value="3"/>
</dbReference>
<feature type="domain" description="Mce/MlaD" evidence="9">
    <location>
        <begin position="184"/>
        <end position="259"/>
    </location>
</feature>
<keyword evidence="2" id="KW-1003">Cell membrane</keyword>
<evidence type="ECO:0000256" key="5">
    <source>
        <dbReference type="ARBA" id="ARBA00022989"/>
    </source>
</evidence>
<evidence type="ECO:0000256" key="8">
    <source>
        <dbReference type="SAM" id="Phobius"/>
    </source>
</evidence>
<dbReference type="InterPro" id="IPR003399">
    <property type="entry name" value="Mce/MlaD"/>
</dbReference>
<dbReference type="PANTHER" id="PTHR30462">
    <property type="entry name" value="INTERMEMBRANE TRANSPORT PROTEIN PQIB-RELATED"/>
    <property type="match status" value="1"/>
</dbReference>
<evidence type="ECO:0000259" key="9">
    <source>
        <dbReference type="Pfam" id="PF02470"/>
    </source>
</evidence>
<dbReference type="AlphaFoldDB" id="A0A450W1U6"/>
<protein>
    <submittedName>
        <fullName evidence="12">Paraquat-inducible protein B</fullName>
    </submittedName>
</protein>
<feature type="domain" description="Mce/MlaD" evidence="9">
    <location>
        <begin position="316"/>
        <end position="424"/>
    </location>
</feature>
<name>A0A450W1U6_9GAMM</name>
<evidence type="ECO:0000313" key="11">
    <source>
        <dbReference type="EMBL" id="VFJ55823.1"/>
    </source>
</evidence>
<feature type="domain" description="Mce/MlaD" evidence="9">
    <location>
        <begin position="63"/>
        <end position="157"/>
    </location>
</feature>
<feature type="transmembrane region" description="Helical" evidence="8">
    <location>
        <begin position="39"/>
        <end position="58"/>
    </location>
</feature>
<keyword evidence="5 8" id="KW-1133">Transmembrane helix</keyword>
<sequence length="590" mass="63763">MTESSGYHPQAAEPVVTPRPKPSAHAFSPSLPISPLSPIWFVPLIGVLIGLWLTYWHYSTQGLLITITFDSAAGIEASKTGRASTAIKYLNVEMGRVEEIEIDPNSPRQVIVKARMLSHARDYLNDGTKFWVVRPHIGLSGISGLRTLVSGSYIEMSGTIAGGETKIAFQGLEHPPLTPSGTPGLRIGLHATEASAVKRGSPVFYRGIKVGTVESRQLSEDGVKFGAFIEAPHHDFIDANTRFWNAGGINVTVSTQGLTIHSESVEALILGGVAFSNPSSVRNGAKVEPGWMFPLYKTRIQAEIQPVEGARERLGYVLYFNESLRGLKVGAPVEYRGIEIGYVADIHIRHDAGASFFKMPKMPVTIFIKPNMDDIKGFGADQVKKDLDIGQIKESLSAAVEKNQLRARLQTANLFTGALFIELVQVPGAKPARIGDGSPYEKPYPVFPTVPSSLSKITALFGKLDKLPLEELITSASGLFDNADTLIGTPTASGVSLRELMDTMKSTLTGIDAIIGSPGNEKLPVNLADSLRQLKKTLRSVEGLFQGNTALSPLSYELSAALQEVTHAARAVRLLTETLENKPESLIFGK</sequence>
<comment type="subcellular location">
    <subcellularLocation>
        <location evidence="1">Cell inner membrane</location>
    </subcellularLocation>
</comment>
<dbReference type="PANTHER" id="PTHR30462:SF2">
    <property type="entry name" value="INTERMEMBRANE TRANSPORT PROTEIN PQIB"/>
    <property type="match status" value="1"/>
</dbReference>
<evidence type="ECO:0000256" key="7">
    <source>
        <dbReference type="SAM" id="MobiDB-lite"/>
    </source>
</evidence>
<evidence type="ECO:0000313" key="10">
    <source>
        <dbReference type="EMBL" id="VFJ49147.1"/>
    </source>
</evidence>
<keyword evidence="3" id="KW-0997">Cell inner membrane</keyword>